<dbReference type="InterPro" id="IPR018244">
    <property type="entry name" value="Allrgn_V5/Tpx1_CS"/>
</dbReference>
<dbReference type="OrthoDB" id="337038at2759"/>
<organism evidence="3 4">
    <name type="scientific">Heligmosomoides polygyrus</name>
    <name type="common">Parasitic roundworm</name>
    <dbReference type="NCBI Taxonomy" id="6339"/>
    <lineage>
        <taxon>Eukaryota</taxon>
        <taxon>Metazoa</taxon>
        <taxon>Ecdysozoa</taxon>
        <taxon>Nematoda</taxon>
        <taxon>Chromadorea</taxon>
        <taxon>Rhabditida</taxon>
        <taxon>Rhabditina</taxon>
        <taxon>Rhabditomorpha</taxon>
        <taxon>Strongyloidea</taxon>
        <taxon>Heligmosomidae</taxon>
        <taxon>Heligmosomoides</taxon>
    </lineage>
</organism>
<dbReference type="CDD" id="cd05382">
    <property type="entry name" value="CAP_GAPR1-like"/>
    <property type="match status" value="1"/>
</dbReference>
<accession>A0A183G3I5</accession>
<dbReference type="InterPro" id="IPR014044">
    <property type="entry name" value="CAP_dom"/>
</dbReference>
<dbReference type="Gene3D" id="3.40.33.10">
    <property type="entry name" value="CAP"/>
    <property type="match status" value="1"/>
</dbReference>
<dbReference type="InterPro" id="IPR035940">
    <property type="entry name" value="CAP_sf"/>
</dbReference>
<dbReference type="EMBL" id="UZAH01029145">
    <property type="protein sequence ID" value="VDP04497.1"/>
    <property type="molecule type" value="Genomic_DNA"/>
</dbReference>
<dbReference type="InterPro" id="IPR001283">
    <property type="entry name" value="CRISP-related"/>
</dbReference>
<gene>
    <name evidence="2" type="ORF">HPBE_LOCUS15967</name>
</gene>
<reference evidence="2 3" key="1">
    <citation type="submission" date="2018-11" db="EMBL/GenBank/DDBJ databases">
        <authorList>
            <consortium name="Pathogen Informatics"/>
        </authorList>
    </citation>
    <scope>NUCLEOTIDE SEQUENCE [LARGE SCALE GENOMIC DNA]</scope>
</reference>
<protein>
    <submittedName>
        <fullName evidence="4">SCP domain-containing protein</fullName>
    </submittedName>
</protein>
<evidence type="ECO:0000313" key="2">
    <source>
        <dbReference type="EMBL" id="VDP04497.1"/>
    </source>
</evidence>
<feature type="domain" description="SCP" evidence="1">
    <location>
        <begin position="9"/>
        <end position="151"/>
    </location>
</feature>
<reference evidence="4" key="2">
    <citation type="submission" date="2019-09" db="UniProtKB">
        <authorList>
            <consortium name="WormBaseParasite"/>
        </authorList>
    </citation>
    <scope>IDENTIFICATION</scope>
</reference>
<dbReference type="PANTHER" id="PTHR10334">
    <property type="entry name" value="CYSTEINE-RICH SECRETORY PROTEIN-RELATED"/>
    <property type="match status" value="1"/>
</dbReference>
<dbReference type="Proteomes" id="UP000050761">
    <property type="component" value="Unassembled WGS sequence"/>
</dbReference>
<evidence type="ECO:0000259" key="1">
    <source>
        <dbReference type="SMART" id="SM00198"/>
    </source>
</evidence>
<evidence type="ECO:0000313" key="3">
    <source>
        <dbReference type="Proteomes" id="UP000050761"/>
    </source>
</evidence>
<dbReference type="WBParaSite" id="HPBE_0001596701-mRNA-1">
    <property type="protein sequence ID" value="HPBE_0001596701-mRNA-1"/>
    <property type="gene ID" value="HPBE_0001596701"/>
</dbReference>
<evidence type="ECO:0000313" key="4">
    <source>
        <dbReference type="WBParaSite" id="HPBE_0001596701-mRNA-1"/>
    </source>
</evidence>
<name>A0A183G3I5_HELPZ</name>
<dbReference type="GO" id="GO:0005576">
    <property type="term" value="C:extracellular region"/>
    <property type="evidence" value="ECO:0007669"/>
    <property type="project" value="InterPro"/>
</dbReference>
<accession>A0A3P7ZS74</accession>
<dbReference type="AlphaFoldDB" id="A0A183G3I5"/>
<dbReference type="SUPFAM" id="SSF55797">
    <property type="entry name" value="PR-1-like"/>
    <property type="match status" value="1"/>
</dbReference>
<proteinExistence type="predicted"/>
<sequence length="164" mass="18822">SSLFSLAFQRCTSGLTTFHNIFRSRHGAPPLQYDYVLERAGQRWANVLGAQKSCLVHETPRRYGENLFFFGAKHFPSPITLAHMVTQSFYMEGVGYDYNRFYPMTYYKTGHFTQLVWRESRRLGVGVSISSVPLYMVYVVVKYDPPGNFQSPDAYLSNVRPPLG</sequence>
<dbReference type="PRINTS" id="PR00837">
    <property type="entry name" value="V5TPXLIKE"/>
</dbReference>
<dbReference type="InterPro" id="IPR034113">
    <property type="entry name" value="SCP_GAPR1-like"/>
</dbReference>
<dbReference type="SMART" id="SM00198">
    <property type="entry name" value="SCP"/>
    <property type="match status" value="1"/>
</dbReference>
<dbReference type="PROSITE" id="PS01009">
    <property type="entry name" value="CRISP_1"/>
    <property type="match status" value="1"/>
</dbReference>
<dbReference type="Pfam" id="PF00188">
    <property type="entry name" value="CAP"/>
    <property type="match status" value="1"/>
</dbReference>
<keyword evidence="3" id="KW-1185">Reference proteome</keyword>